<dbReference type="Pfam" id="PF07715">
    <property type="entry name" value="Plug"/>
    <property type="match status" value="1"/>
</dbReference>
<dbReference type="Pfam" id="PF13715">
    <property type="entry name" value="CarbopepD_reg_2"/>
    <property type="match status" value="1"/>
</dbReference>
<feature type="domain" description="TonB-dependent receptor plug" evidence="14">
    <location>
        <begin position="120"/>
        <end position="227"/>
    </location>
</feature>
<evidence type="ECO:0000256" key="11">
    <source>
        <dbReference type="RuleBase" id="RU003357"/>
    </source>
</evidence>
<reference evidence="15 16" key="1">
    <citation type="journal article" date="2018" name="Arch. Microbiol.">
        <title>Hymenobacter segetis sp. nov., isolated from soil.</title>
        <authorList>
            <person name="Ten L.N."/>
            <person name="Lim S.J."/>
            <person name="Kim B.O."/>
            <person name="Kang I.K."/>
            <person name="Jung H.Y."/>
        </authorList>
    </citation>
    <scope>NUCLEOTIDE SEQUENCE [LARGE SCALE GENOMIC DNA]</scope>
    <source>
        <strain evidence="15 16">S7-3-11</strain>
    </source>
</reference>
<evidence type="ECO:0000256" key="4">
    <source>
        <dbReference type="ARBA" id="ARBA00022692"/>
    </source>
</evidence>
<dbReference type="Gene3D" id="2.60.40.1120">
    <property type="entry name" value="Carboxypeptidase-like, regulatory domain"/>
    <property type="match status" value="1"/>
</dbReference>
<dbReference type="InterPro" id="IPR000531">
    <property type="entry name" value="Beta-barrel_TonB"/>
</dbReference>
<dbReference type="InterPro" id="IPR008969">
    <property type="entry name" value="CarboxyPept-like_regulatory"/>
</dbReference>
<dbReference type="InterPro" id="IPR036942">
    <property type="entry name" value="Beta-barrel_TonB_sf"/>
</dbReference>
<feature type="signal peptide" evidence="12">
    <location>
        <begin position="1"/>
        <end position="20"/>
    </location>
</feature>
<dbReference type="PANTHER" id="PTHR30069:SF29">
    <property type="entry name" value="HEMOGLOBIN AND HEMOGLOBIN-HAPTOGLOBIN-BINDING PROTEIN 1-RELATED"/>
    <property type="match status" value="1"/>
</dbReference>
<dbReference type="InterPro" id="IPR039426">
    <property type="entry name" value="TonB-dep_rcpt-like"/>
</dbReference>
<dbReference type="Proteomes" id="UP001479606">
    <property type="component" value="Unassembled WGS sequence"/>
</dbReference>
<dbReference type="SUPFAM" id="SSF49464">
    <property type="entry name" value="Carboxypeptidase regulatory domain-like"/>
    <property type="match status" value="1"/>
</dbReference>
<organism evidence="15 16">
    <name type="scientific">Hymenobacter segetis</name>
    <dbReference type="NCBI Taxonomy" id="2025509"/>
    <lineage>
        <taxon>Bacteria</taxon>
        <taxon>Pseudomonadati</taxon>
        <taxon>Bacteroidota</taxon>
        <taxon>Cytophagia</taxon>
        <taxon>Cytophagales</taxon>
        <taxon>Hymenobacteraceae</taxon>
        <taxon>Hymenobacter</taxon>
    </lineage>
</organism>
<evidence type="ECO:0000259" key="14">
    <source>
        <dbReference type="Pfam" id="PF07715"/>
    </source>
</evidence>
<accession>A0ABU9LTF6</accession>
<keyword evidence="16" id="KW-1185">Reference proteome</keyword>
<feature type="chain" id="PRO_5046238279" evidence="12">
    <location>
        <begin position="21"/>
        <end position="930"/>
    </location>
</feature>
<dbReference type="RefSeq" id="WP_342296176.1">
    <property type="nucleotide sequence ID" value="NZ_JBCEVZ010000005.1"/>
</dbReference>
<evidence type="ECO:0000256" key="7">
    <source>
        <dbReference type="ARBA" id="ARBA00023136"/>
    </source>
</evidence>
<keyword evidence="2 10" id="KW-0813">Transport</keyword>
<evidence type="ECO:0000256" key="9">
    <source>
        <dbReference type="ARBA" id="ARBA00023237"/>
    </source>
</evidence>
<feature type="domain" description="TonB-dependent receptor-like beta-barrel" evidence="13">
    <location>
        <begin position="392"/>
        <end position="903"/>
    </location>
</feature>
<dbReference type="EMBL" id="JBCEVZ010000005">
    <property type="protein sequence ID" value="MEL5993350.1"/>
    <property type="molecule type" value="Genomic_DNA"/>
</dbReference>
<evidence type="ECO:0000256" key="10">
    <source>
        <dbReference type="PROSITE-ProRule" id="PRU01360"/>
    </source>
</evidence>
<proteinExistence type="inferred from homology"/>
<protein>
    <submittedName>
        <fullName evidence="15">TonB-dependent receptor</fullName>
    </submittedName>
</protein>
<dbReference type="Gene3D" id="2.40.170.20">
    <property type="entry name" value="TonB-dependent receptor, beta-barrel domain"/>
    <property type="match status" value="1"/>
</dbReference>
<keyword evidence="5 12" id="KW-0732">Signal</keyword>
<comment type="caution">
    <text evidence="15">The sequence shown here is derived from an EMBL/GenBank/DDBJ whole genome shotgun (WGS) entry which is preliminary data.</text>
</comment>
<evidence type="ECO:0000313" key="15">
    <source>
        <dbReference type="EMBL" id="MEL5993350.1"/>
    </source>
</evidence>
<keyword evidence="6 11" id="KW-0798">TonB box</keyword>
<dbReference type="PROSITE" id="PS52016">
    <property type="entry name" value="TONB_DEPENDENT_REC_3"/>
    <property type="match status" value="1"/>
</dbReference>
<keyword evidence="7 10" id="KW-0472">Membrane</keyword>
<evidence type="ECO:0000256" key="2">
    <source>
        <dbReference type="ARBA" id="ARBA00022448"/>
    </source>
</evidence>
<evidence type="ECO:0000256" key="3">
    <source>
        <dbReference type="ARBA" id="ARBA00022452"/>
    </source>
</evidence>
<keyword evidence="3 10" id="KW-1134">Transmembrane beta strand</keyword>
<dbReference type="Pfam" id="PF00593">
    <property type="entry name" value="TonB_dep_Rec_b-barrel"/>
    <property type="match status" value="1"/>
</dbReference>
<dbReference type="Gene3D" id="2.170.130.10">
    <property type="entry name" value="TonB-dependent receptor, plug domain"/>
    <property type="match status" value="1"/>
</dbReference>
<dbReference type="InterPro" id="IPR037066">
    <property type="entry name" value="Plug_dom_sf"/>
</dbReference>
<comment type="similarity">
    <text evidence="10 11">Belongs to the TonB-dependent receptor family.</text>
</comment>
<evidence type="ECO:0000256" key="12">
    <source>
        <dbReference type="SAM" id="SignalP"/>
    </source>
</evidence>
<comment type="subcellular location">
    <subcellularLocation>
        <location evidence="1 10">Cell outer membrane</location>
        <topology evidence="1 10">Multi-pass membrane protein</topology>
    </subcellularLocation>
</comment>
<gene>
    <name evidence="15" type="ORF">AAFH49_03965</name>
</gene>
<dbReference type="InterPro" id="IPR012910">
    <property type="entry name" value="Plug_dom"/>
</dbReference>
<evidence type="ECO:0000313" key="16">
    <source>
        <dbReference type="Proteomes" id="UP001479606"/>
    </source>
</evidence>
<evidence type="ECO:0000256" key="8">
    <source>
        <dbReference type="ARBA" id="ARBA00023170"/>
    </source>
</evidence>
<sequence length="930" mass="99967">MQQRYFFLILCLMLALNSWAQVPQTISGTVQTEAGMPLPGATIFFKGTYNGGSTNEEGQFQIKADFSKGPQVLSISFVGYETQVLTLAQPDNALVVTLRPSAVLDQVVVAASRVEESIGQVPVTVEKLNQRQVEQITTPDLVAGLGRFKGIDVSSSSLLTTSFSTRGFNSSRSERVIQLSDYMDTQVPSLSSYFGNLLGAPVLDVASVEIVHGPASALYGANAFNGVLLTNSKDPFKDPGLTVRLRGGNRDLLDGQLRYATKIGERVAFKISGGATVATDFIANNQDATSAVIEPANNQPGSVAGYDAVSRYGDVNTGYVFANVLVNPATRQPYQNAQGQPIPTPTELRGKTLFLPGFSEADLVAGDNKTHSYKVAPSLSVLLTNSIKATADYKYTNATTTYQSASRYRFVNGGAHQARVQVEGRNWFVRGFTTRDFAGGTGAQADGSYNLGFLGGFLQNQVVPGATTTTYGQRYVATYLGGLAAGLPVANAASGAAATLLQPGSKEFNDARDKIIHDPTPGQGALLVIRSVLNEGSGQYTFNNNIADLTVGAAYRQYLLGSDGSLFEDTKGGDRIHNYEYGAYAQATKTLLDDHLKLAAAGRVDRFQNFGTAFSPRASVVYSLGADKLQNFRASFSRAFRAPTQNDQYIKLDVGRAFLLGNVRGGFQGYTPALGSRVAADPAILTPARASELAAYEYNGPALKLEEVNSYEVGYRAQLVKKLYVDIDYFYNVYNNFIATQNFIGNVDGSRPTATQIASGGSVSFQSPVLLNGAANNTRVLQIAANVDQRVQSQGAGITLSYAFAPGLTVNGNYSYNDLITKDFKAGTQSFFNTPKNKFNFGLDGQLLNRALSYNVNYRWVESFLYESTFATGTVPTAQTVDAQLGYTLKALHTTLQAGVTNLFDTANLQVYGAPSYGRIGYFGLLFDIK</sequence>
<name>A0ABU9LTF6_9BACT</name>
<keyword evidence="9 10" id="KW-0998">Cell outer membrane</keyword>
<dbReference type="PANTHER" id="PTHR30069">
    <property type="entry name" value="TONB-DEPENDENT OUTER MEMBRANE RECEPTOR"/>
    <property type="match status" value="1"/>
</dbReference>
<dbReference type="SUPFAM" id="SSF56935">
    <property type="entry name" value="Porins"/>
    <property type="match status" value="1"/>
</dbReference>
<keyword evidence="4 10" id="KW-0812">Transmembrane</keyword>
<evidence type="ECO:0000256" key="5">
    <source>
        <dbReference type="ARBA" id="ARBA00022729"/>
    </source>
</evidence>
<evidence type="ECO:0000256" key="6">
    <source>
        <dbReference type="ARBA" id="ARBA00023077"/>
    </source>
</evidence>
<evidence type="ECO:0000256" key="1">
    <source>
        <dbReference type="ARBA" id="ARBA00004571"/>
    </source>
</evidence>
<evidence type="ECO:0000259" key="13">
    <source>
        <dbReference type="Pfam" id="PF00593"/>
    </source>
</evidence>
<keyword evidence="8 15" id="KW-0675">Receptor</keyword>